<dbReference type="RefSeq" id="WP_015201605.1">
    <property type="nucleotide sequence ID" value="NC_019753.1"/>
</dbReference>
<organism evidence="1 2">
    <name type="scientific">Crinalium epipsammum PCC 9333</name>
    <dbReference type="NCBI Taxonomy" id="1173022"/>
    <lineage>
        <taxon>Bacteria</taxon>
        <taxon>Bacillati</taxon>
        <taxon>Cyanobacteriota</taxon>
        <taxon>Cyanophyceae</taxon>
        <taxon>Gomontiellales</taxon>
        <taxon>Gomontiellaceae</taxon>
        <taxon>Crinalium</taxon>
    </lineage>
</organism>
<dbReference type="AlphaFoldDB" id="K9VWD4"/>
<dbReference type="KEGG" id="cep:Cri9333_0512"/>
<reference evidence="1 2" key="1">
    <citation type="submission" date="2012-06" db="EMBL/GenBank/DDBJ databases">
        <title>Finished chromosome of genome of Crinalium epipsammum PCC 9333.</title>
        <authorList>
            <consortium name="US DOE Joint Genome Institute"/>
            <person name="Gugger M."/>
            <person name="Coursin T."/>
            <person name="Rippka R."/>
            <person name="Tandeau De Marsac N."/>
            <person name="Huntemann M."/>
            <person name="Wei C.-L."/>
            <person name="Han J."/>
            <person name="Detter J.C."/>
            <person name="Han C."/>
            <person name="Tapia R."/>
            <person name="Davenport K."/>
            <person name="Daligault H."/>
            <person name="Erkkila T."/>
            <person name="Gu W."/>
            <person name="Munk A.C.C."/>
            <person name="Teshima H."/>
            <person name="Xu Y."/>
            <person name="Chain P."/>
            <person name="Chen A."/>
            <person name="Krypides N."/>
            <person name="Mavromatis K."/>
            <person name="Markowitz V."/>
            <person name="Szeto E."/>
            <person name="Ivanova N."/>
            <person name="Mikhailova N."/>
            <person name="Ovchinnikova G."/>
            <person name="Pagani I."/>
            <person name="Pati A."/>
            <person name="Goodwin L."/>
            <person name="Peters L."/>
            <person name="Pitluck S."/>
            <person name="Woyke T."/>
            <person name="Kerfeld C."/>
        </authorList>
    </citation>
    <scope>NUCLEOTIDE SEQUENCE [LARGE SCALE GENOMIC DNA]</scope>
    <source>
        <strain evidence="1 2">PCC 9333</strain>
    </source>
</reference>
<dbReference type="HOGENOM" id="CLU_3060676_0_0_3"/>
<name>K9VWD4_9CYAN</name>
<dbReference type="Proteomes" id="UP000010472">
    <property type="component" value="Chromosome"/>
</dbReference>
<evidence type="ECO:0000313" key="1">
    <source>
        <dbReference type="EMBL" id="AFZ11470.1"/>
    </source>
</evidence>
<dbReference type="STRING" id="1173022.Cri9333_0512"/>
<accession>K9VWD4</accession>
<sequence>MARTHIAKILDSTELKRLFNRIEINQTVRKGSQTGVVVVDRNHNRSEPQSSFF</sequence>
<keyword evidence="2" id="KW-1185">Reference proteome</keyword>
<proteinExistence type="predicted"/>
<evidence type="ECO:0000313" key="2">
    <source>
        <dbReference type="Proteomes" id="UP000010472"/>
    </source>
</evidence>
<gene>
    <name evidence="1" type="ORF">Cri9333_0512</name>
</gene>
<protein>
    <submittedName>
        <fullName evidence="1">Uncharacterized protein</fullName>
    </submittedName>
</protein>
<dbReference type="EMBL" id="CP003620">
    <property type="protein sequence ID" value="AFZ11470.1"/>
    <property type="molecule type" value="Genomic_DNA"/>
</dbReference>